<dbReference type="KEGG" id="pye:A6J80_01740"/>
<dbReference type="InterPro" id="IPR050407">
    <property type="entry name" value="Geranylgeranyl_reductase"/>
</dbReference>
<name>A0A1V0GN81_9RHOB</name>
<dbReference type="Gene3D" id="3.30.9.100">
    <property type="match status" value="1"/>
</dbReference>
<proteinExistence type="predicted"/>
<dbReference type="eggNOG" id="COG0644">
    <property type="taxonomic scope" value="Bacteria"/>
</dbReference>
<dbReference type="PANTHER" id="PTHR42685">
    <property type="entry name" value="GERANYLGERANYL DIPHOSPHATE REDUCTASE"/>
    <property type="match status" value="1"/>
</dbReference>
<sequence length="411" mass="43415">MGADADLIVLGGGPAGAVSAWLAARDGLRVLLVDPARDRPRLEGLSPRLHRWLAGQGLIDGFAGIFGPFRRQVDWAGVSESNAEHVVERAALDAHLRRCAQAAGARLAIGSGRPEPGGVWLGSDRLRAPMVIDARGRRARASIGKAPATVALSGWVRANLPPGIRLVALPQGWLWRVALPDGRVWIQAVLDAAGDGSPAGRLQAAMAAAEPALAHAPLSGQPLVREAAPRLPGPVGALDLLRVGDALAAMDPLSGHGQFWAVSSALAVAAVRRTLAARPGAQSLCRRFLTQRALQTSLHQARIGRDFLRAEPRFRAEPFWAARRDFPDDLPALPPPERPRIARTILVEDGLLAEREVLHTPAAPQGIGWFGSIPAAEAWRSWQQGGAPALHARWGAAGAQIARQLGPAGPS</sequence>
<dbReference type="AlphaFoldDB" id="A0A1V0GN81"/>
<dbReference type="SUPFAM" id="SSF51905">
    <property type="entry name" value="FAD/NAD(P)-binding domain"/>
    <property type="match status" value="1"/>
</dbReference>
<keyword evidence="1" id="KW-0614">Plasmid</keyword>
<organism evidence="1 2">
    <name type="scientific">Paracoccus yeei</name>
    <dbReference type="NCBI Taxonomy" id="147645"/>
    <lineage>
        <taxon>Bacteria</taxon>
        <taxon>Pseudomonadati</taxon>
        <taxon>Pseudomonadota</taxon>
        <taxon>Alphaproteobacteria</taxon>
        <taxon>Rhodobacterales</taxon>
        <taxon>Paracoccaceae</taxon>
        <taxon>Paracoccus</taxon>
    </lineage>
</organism>
<dbReference type="Pfam" id="PF13450">
    <property type="entry name" value="NAD_binding_8"/>
    <property type="match status" value="1"/>
</dbReference>
<dbReference type="Proteomes" id="UP000191257">
    <property type="component" value="Plasmid unnamed1"/>
</dbReference>
<evidence type="ECO:0000313" key="2">
    <source>
        <dbReference type="Proteomes" id="UP000191257"/>
    </source>
</evidence>
<reference evidence="1" key="1">
    <citation type="submission" date="2017-12" db="EMBL/GenBank/DDBJ databases">
        <title>FDA dAtabase for Regulatory Grade micrObial Sequences (FDA-ARGOS): Supporting development and validation of Infectious Disease Dx tests.</title>
        <authorList>
            <person name="Campos J."/>
            <person name="Goldberg B."/>
            <person name="Tallon L."/>
            <person name="Sadzewicz L."/>
            <person name="Sengamalay N."/>
            <person name="Ott S."/>
            <person name="Godinez A."/>
            <person name="Nagaraj S."/>
            <person name="Vyas G."/>
            <person name="Aluvathingal J."/>
            <person name="Nadendla S."/>
            <person name="Geyer C."/>
            <person name="Nandy P."/>
            <person name="Hobson J."/>
            <person name="Sichtig H."/>
        </authorList>
    </citation>
    <scope>NUCLEOTIDE SEQUENCE</scope>
    <source>
        <strain evidence="1">FDAARGOS_252</strain>
        <plasmid evidence="1">unnamed1</plasmid>
    </source>
</reference>
<accession>A0A1V0GN81</accession>
<geneLocation type="plasmid" evidence="1 2">
    <name>unnamed1</name>
</geneLocation>
<keyword evidence="2" id="KW-1185">Reference proteome</keyword>
<protein>
    <submittedName>
        <fullName evidence="1">Pilus assembly protein CpaD</fullName>
    </submittedName>
</protein>
<dbReference type="Gene3D" id="3.50.50.60">
    <property type="entry name" value="FAD/NAD(P)-binding domain"/>
    <property type="match status" value="1"/>
</dbReference>
<dbReference type="InterPro" id="IPR036188">
    <property type="entry name" value="FAD/NAD-bd_sf"/>
</dbReference>
<dbReference type="RefSeq" id="WP_080620245.1">
    <property type="nucleotide sequence ID" value="NZ_CAWMZI010000002.1"/>
</dbReference>
<dbReference type="EMBL" id="CP020441">
    <property type="protein sequence ID" value="ARC35258.1"/>
    <property type="molecule type" value="Genomic_DNA"/>
</dbReference>
<gene>
    <name evidence="1" type="ORF">A6J80_01740</name>
</gene>
<dbReference type="PANTHER" id="PTHR42685:SF22">
    <property type="entry name" value="CONDITIONED MEDIUM FACTOR RECEPTOR 1"/>
    <property type="match status" value="1"/>
</dbReference>
<evidence type="ECO:0000313" key="1">
    <source>
        <dbReference type="EMBL" id="ARC35258.1"/>
    </source>
</evidence>